<dbReference type="GeneID" id="109463361"/>
<organism evidence="5 6">
    <name type="scientific">Branchiostoma belcheri</name>
    <name type="common">Amphioxus</name>
    <dbReference type="NCBI Taxonomy" id="7741"/>
    <lineage>
        <taxon>Eukaryota</taxon>
        <taxon>Metazoa</taxon>
        <taxon>Chordata</taxon>
        <taxon>Cephalochordata</taxon>
        <taxon>Leptocardii</taxon>
        <taxon>Amphioxiformes</taxon>
        <taxon>Branchiostomatidae</taxon>
        <taxon>Branchiostoma</taxon>
    </lineage>
</organism>
<dbReference type="Pfam" id="PF11894">
    <property type="entry name" value="Nup192"/>
    <property type="match status" value="1"/>
</dbReference>
<dbReference type="PANTHER" id="PTHR31344:SF0">
    <property type="entry name" value="NUCLEAR PORE COMPLEX PROTEIN NUP205"/>
    <property type="match status" value="1"/>
</dbReference>
<protein>
    <submittedName>
        <fullName evidence="6">Nuclear pore complex protein Nup205-like</fullName>
    </submittedName>
</protein>
<sequence>MAVNSVARVWGPYKDLYNTVDSAVWKKRPEAYHDLEAALRKHKPDFLSLLQNPAKNSQQRQQIKQANTEGVVIQGQPAPRTLPTQFIQEVIILSDLFNLNEFAALELLLAAEQQQPQFPGLTRGLVAILLYYDGRRSLVNSLRTIVQAREGRTWTLGVNEETTSLVVKFTDQLLEEGLTNKVLALVEGLDWTAEMTKLEKERGLGDQKHRKQVADLYKEVKMSLAECLFCWACQTPLPKQDTLRLIRHLKKVKTVSPDGKLEAPTLALLMALLYCFDVSVLEQAVDERDDIVQRLPILTDPTYIAAVHKELMSMEPWGVPGLKAAAQISWAITLRAISQYPEAAEYGEYLETDEQLVDLALDNNVFLYLSQAVIATDTFHTEEFYVRRLHTLVTDFLVLMPLKVKELRSHGDEEARILALAAAEGVEPPPDIRRGFEHLMTLIADLYGKDPQKLQLALEFWCPPEPSLSPSGSFLAGQHYRPPHRQVSLYKFVRIAGDLVPPSLFVPYISMLTGLANGPQCAHYCFSLLKANGGTGATVSWDHFFNSLSQYYQGLRQELASSADARHHVYRHPVRSITAQELDGLLSVLKLTEKIAEEDENSRLALCEHPHWMPTVLFFGLLQCPVPSELKAALMRTLAALAKSPEIAAGLWQSLEVAQILQTVQPSGQTVQAAGIQVELEEIEARGEEYPMTRAFLHLVDRLTDIAVPPSLGAGYRAPGFDPYLDFILESVFLKFSTRAYKNPEEKWQVTSGVLQVLHKLLQYHEMSPEDFVDQTIEVQGGGTTVANKPPGHTLLIHMLNDSPLLKTILQIIDEAVRLMEQYVPFPGKEDLEKSALLCLQMLESTFDKQDQFMAVLRDQGSSVMAAPLDELLVGINPRTGRADHLVNIARFVEYNSSSPELALCSVKILCWICLSSASQSELVGMFTAQQDVSQSLLHGFVECLETDDIEDKVDNTEQEDAELTASQTRCSTRQHILQLLLHSLDQPAPNLAHFLLGFQLRKPVVKTNLQDPGVLGSPRTCLHSILGVLDAGVDSAGGPGCIHDNPQLSELAYKLVYHLCANTETSDPTMRYLRTTHDFLYRQMQHVPFAGKHADLDPVLLLNQQSWLLKSVAIELRLTSLNRQRSHTQRLLSLLLDDNASQINTEKSSVTFEVDRTTFTTSMFGGLQTYGGAPTRRKILSLLDSLDFTQNYPESPQLDFMNPVVIEQVMQACQTKNKEGVSLCNVKALHRVLVAELNALQGSTAAGQRPLITEEIQLILQYAVARNQVKESLQAKKQGFGAWQQAVEVVVTACPPEMLYGEDRKGALLDILQELLRKISDPDAVPELTSPVAGVVLTLLAHLRQSSSTEQTPLPGSQYVPLLDSQGAGYGSGPVSAGPMQVVLRGLIESIMQSGGTQQRVRANLYGALLYCLQILQAHKGALTTTDTGSPSVLALATEGDEARVARETAGILGSYGNSFVETVCRDASDGHDVGRMLAFSTLDSMFQLDRNAQLLTFLVNKGYLRVFTDSLVREDELLQSMLSPSPQPLRALYLYESKMALLSRLAQTLAGSQALLQAGVLVRLSECQFLDMRPENAGSVPGSVDAMTVSYEGFVPTVSDRYRQMLLPALKLCLAIMTSLGPQHRDATNQVLQFILSHMDVFHAILREQQNKLSLAPLQELALTTGVLSQCLGEGGVFTNPSLQEDSAAAQVQSHLSRIHRQVLTLLPQYCSNQGLRKQLRSLEETVGPEGRSNKEDIRLALLQIMGNLIAYCRAVVARSGSTAQHCQLLFTPSLQEATARDIYSAQDVRGSVTSMRPPGLGVIVQHVKQATDDFMAAFESHGQLQNKVNNVSELSNEELKELCPVGAAAEKMSTHQRQQLAHKRLTQMVRFRAQEMALCAYDVENCLFLLWRHLEYYLLYCTPADPTTAMFSLSKPQGQKLRRLQDTPGKSPFSNGLLSGDERRDLMSLEGVSKDDIDQLKTDVISCLTEPLFRKLQDIEKNYTKSRTRYGFMEAMVRRIRRLLKLHTGV</sequence>
<dbReference type="InterPro" id="IPR016024">
    <property type="entry name" value="ARM-type_fold"/>
</dbReference>
<proteinExistence type="inferred from homology"/>
<evidence type="ECO:0000313" key="5">
    <source>
        <dbReference type="Proteomes" id="UP000515135"/>
    </source>
</evidence>
<gene>
    <name evidence="6" type="primary">LOC109463361</name>
</gene>
<reference evidence="6" key="1">
    <citation type="submission" date="2025-08" db="UniProtKB">
        <authorList>
            <consortium name="RefSeq"/>
        </authorList>
    </citation>
    <scope>IDENTIFICATION</scope>
    <source>
        <tissue evidence="6">Gonad</tissue>
    </source>
</reference>
<dbReference type="KEGG" id="bbel:109463361"/>
<comment type="subcellular location">
    <subcellularLocation>
        <location evidence="1">Nucleus</location>
    </subcellularLocation>
</comment>
<dbReference type="GO" id="GO:0044611">
    <property type="term" value="C:nuclear pore inner ring"/>
    <property type="evidence" value="ECO:0007669"/>
    <property type="project" value="TreeGrafter"/>
</dbReference>
<dbReference type="Proteomes" id="UP000515135">
    <property type="component" value="Unplaced"/>
</dbReference>
<accession>A0A6P4XUF1</accession>
<evidence type="ECO:0000256" key="1">
    <source>
        <dbReference type="ARBA" id="ARBA00004123"/>
    </source>
</evidence>
<name>A0A6P4XUF1_BRABE</name>
<dbReference type="GO" id="GO:0006999">
    <property type="term" value="P:nuclear pore organization"/>
    <property type="evidence" value="ECO:0007669"/>
    <property type="project" value="TreeGrafter"/>
</dbReference>
<dbReference type="GO" id="GO:0017056">
    <property type="term" value="F:structural constituent of nuclear pore"/>
    <property type="evidence" value="ECO:0007669"/>
    <property type="project" value="TreeGrafter"/>
</dbReference>
<dbReference type="RefSeq" id="XP_019615693.1">
    <property type="nucleotide sequence ID" value="XM_019760134.1"/>
</dbReference>
<dbReference type="SUPFAM" id="SSF48371">
    <property type="entry name" value="ARM repeat"/>
    <property type="match status" value="1"/>
</dbReference>
<evidence type="ECO:0000256" key="3">
    <source>
        <dbReference type="ARBA" id="ARBA00022448"/>
    </source>
</evidence>
<keyword evidence="3" id="KW-0813">Transport</keyword>
<keyword evidence="4" id="KW-0539">Nucleus</keyword>
<comment type="similarity">
    <text evidence="2">Belongs to the NUP186/NUP192/NUP205 family.</text>
</comment>
<dbReference type="OrthoDB" id="2019644at2759"/>
<evidence type="ECO:0000313" key="6">
    <source>
        <dbReference type="RefSeq" id="XP_019615693.1"/>
    </source>
</evidence>
<evidence type="ECO:0000256" key="4">
    <source>
        <dbReference type="ARBA" id="ARBA00023242"/>
    </source>
</evidence>
<dbReference type="InterPro" id="IPR021827">
    <property type="entry name" value="Nup186/Nup192/Nup205"/>
</dbReference>
<dbReference type="PANTHER" id="PTHR31344">
    <property type="entry name" value="NUCLEAR PORE COMPLEX PROTEIN NUP205"/>
    <property type="match status" value="1"/>
</dbReference>
<evidence type="ECO:0000256" key="2">
    <source>
        <dbReference type="ARBA" id="ARBA00005892"/>
    </source>
</evidence>
<keyword evidence="5" id="KW-1185">Reference proteome</keyword>